<dbReference type="RefSeq" id="WP_015415816.1">
    <property type="nucleotide sequence ID" value="NC_020409.1"/>
</dbReference>
<dbReference type="BioCyc" id="DPIE1322246:BN4_RS12745-MONOMER"/>
<evidence type="ECO:0000256" key="2">
    <source>
        <dbReference type="ARBA" id="ARBA00022801"/>
    </source>
</evidence>
<dbReference type="HAMAP" id="MF_01440">
    <property type="entry name" value="CheD"/>
    <property type="match status" value="1"/>
</dbReference>
<dbReference type="Pfam" id="PF03975">
    <property type="entry name" value="CheD"/>
    <property type="match status" value="1"/>
</dbReference>
<evidence type="ECO:0000256" key="1">
    <source>
        <dbReference type="ARBA" id="ARBA00022500"/>
    </source>
</evidence>
<dbReference type="SUPFAM" id="SSF64438">
    <property type="entry name" value="CNF1/YfiH-like putative cysteine hydrolases"/>
    <property type="match status" value="1"/>
</dbReference>
<dbReference type="AlphaFoldDB" id="M1WXK5"/>
<dbReference type="GO" id="GO:0050568">
    <property type="term" value="F:protein-glutamine glutaminase activity"/>
    <property type="evidence" value="ECO:0007669"/>
    <property type="project" value="UniProtKB-UniRule"/>
</dbReference>
<dbReference type="STRING" id="1322246.BN4_12538"/>
<evidence type="ECO:0000313" key="5">
    <source>
        <dbReference type="Proteomes" id="UP000011724"/>
    </source>
</evidence>
<dbReference type="eggNOG" id="COG1871">
    <property type="taxonomic scope" value="Bacteria"/>
</dbReference>
<reference evidence="4 5" key="1">
    <citation type="journal article" date="2013" name="PLoS ONE">
        <title>The first genomic and proteomic characterization of a deep-sea sulfate reducer: insights into the piezophilic lifestyle of Desulfovibrio piezophilus.</title>
        <authorList>
            <person name="Pradel N."/>
            <person name="Ji B."/>
            <person name="Gimenez G."/>
            <person name="Talla E."/>
            <person name="Lenoble P."/>
            <person name="Garel M."/>
            <person name="Tamburini C."/>
            <person name="Fourquet P."/>
            <person name="Lebrun R."/>
            <person name="Bertin P."/>
            <person name="Denis Y."/>
            <person name="Pophillat M."/>
            <person name="Barbe V."/>
            <person name="Ollivier B."/>
            <person name="Dolla A."/>
        </authorList>
    </citation>
    <scope>NUCLEOTIDE SEQUENCE [LARGE SCALE GENOMIC DNA]</scope>
    <source>
        <strain evidence="5">DSM 10523 / SB164P1</strain>
    </source>
</reference>
<accession>M1WXK5</accession>
<dbReference type="Proteomes" id="UP000011724">
    <property type="component" value="Chromosome"/>
</dbReference>
<dbReference type="InterPro" id="IPR005659">
    <property type="entry name" value="Chemorcpt_Glu_NH3ase_CheD"/>
</dbReference>
<dbReference type="EC" id="3.5.1.44" evidence="3"/>
<dbReference type="PATRIC" id="fig|879567.3.peg.2720"/>
<keyword evidence="2 3" id="KW-0378">Hydrolase</keyword>
<dbReference type="PANTHER" id="PTHR35147:SF1">
    <property type="entry name" value="CHEMORECEPTOR GLUTAMINE DEAMIDASE CHED-RELATED"/>
    <property type="match status" value="1"/>
</dbReference>
<evidence type="ECO:0000256" key="3">
    <source>
        <dbReference type="HAMAP-Rule" id="MF_01440"/>
    </source>
</evidence>
<keyword evidence="5" id="KW-1185">Reference proteome</keyword>
<dbReference type="PROSITE" id="PS51257">
    <property type="entry name" value="PROKAR_LIPOPROTEIN"/>
    <property type="match status" value="1"/>
</dbReference>
<protein>
    <recommendedName>
        <fullName evidence="3">Probable chemoreceptor glutamine deamidase CheD</fullName>
        <ecNumber evidence="3">3.5.1.44</ecNumber>
    </recommendedName>
</protein>
<evidence type="ECO:0000313" key="4">
    <source>
        <dbReference type="EMBL" id="CCH49773.1"/>
    </source>
</evidence>
<keyword evidence="1 3" id="KW-0145">Chemotaxis</keyword>
<keyword evidence="4" id="KW-0675">Receptor</keyword>
<dbReference type="KEGG" id="dpi:BN4_12538"/>
<comment type="similarity">
    <text evidence="3">Belongs to the CheD family.</text>
</comment>
<dbReference type="CDD" id="cd16352">
    <property type="entry name" value="CheD"/>
    <property type="match status" value="1"/>
</dbReference>
<dbReference type="EMBL" id="FO203427">
    <property type="protein sequence ID" value="CCH49773.1"/>
    <property type="molecule type" value="Genomic_DNA"/>
</dbReference>
<name>M1WXK5_PSEP2</name>
<dbReference type="InterPro" id="IPR038592">
    <property type="entry name" value="CheD-like_sf"/>
</dbReference>
<dbReference type="InterPro" id="IPR011324">
    <property type="entry name" value="Cytotoxic_necrot_fac-like_cat"/>
</dbReference>
<comment type="catalytic activity">
    <reaction evidence="3">
        <text>L-glutaminyl-[protein] + H2O = L-glutamyl-[protein] + NH4(+)</text>
        <dbReference type="Rhea" id="RHEA:16441"/>
        <dbReference type="Rhea" id="RHEA-COMP:10207"/>
        <dbReference type="Rhea" id="RHEA-COMP:10208"/>
        <dbReference type="ChEBI" id="CHEBI:15377"/>
        <dbReference type="ChEBI" id="CHEBI:28938"/>
        <dbReference type="ChEBI" id="CHEBI:29973"/>
        <dbReference type="ChEBI" id="CHEBI:30011"/>
        <dbReference type="EC" id="3.5.1.44"/>
    </reaction>
</comment>
<reference evidence="5" key="2">
    <citation type="journal article" date="2013" name="Stand. Genomic Sci.">
        <title>Complete genome sequence of Desulfocapsa sulfexigens, a marine deltaproteobacterium specialized in disproportionating inorganic sulfur compounds.</title>
        <authorList>
            <person name="Finster K.W."/>
            <person name="Kjeldsen K.U."/>
            <person name="Kube M."/>
            <person name="Reinhardt R."/>
            <person name="Mussmann M."/>
            <person name="Amann R."/>
            <person name="Schreiber L."/>
        </authorList>
    </citation>
    <scope>NUCLEOTIDE SEQUENCE [LARGE SCALE GENOMIC DNA]</scope>
    <source>
        <strain evidence="5">DSM 10523 / SB164P1</strain>
    </source>
</reference>
<dbReference type="PANTHER" id="PTHR35147">
    <property type="entry name" value="CHEMORECEPTOR GLUTAMINE DEAMIDASE CHED-RELATED"/>
    <property type="match status" value="1"/>
</dbReference>
<dbReference type="GO" id="GO:0006935">
    <property type="term" value="P:chemotaxis"/>
    <property type="evidence" value="ECO:0007669"/>
    <property type="project" value="UniProtKB-UniRule"/>
</dbReference>
<proteinExistence type="inferred from homology"/>
<dbReference type="Gene3D" id="3.30.1330.200">
    <property type="match status" value="1"/>
</dbReference>
<comment type="function">
    <text evidence="3">Probably deamidates glutamine residues to glutamate on methyl-accepting chemotaxis receptors (MCPs), playing an important role in chemotaxis.</text>
</comment>
<dbReference type="OrthoDB" id="9807202at2"/>
<gene>
    <name evidence="3 4" type="primary">cheD</name>
    <name evidence="4" type="ordered locus">BN4_12538</name>
</gene>
<dbReference type="HOGENOM" id="CLU_087854_1_1_7"/>
<sequence length="179" mass="19684">MKGLGHGLPKVFLQTGDCFFGIQPTLVTTVLGSCLAITMHVPQMGVGTICHAFLPDSAEQKMGGHDPQVCRFVDTALQNMLETLDKVGVPRRDLVVKLFGGSTGITMRGVANSSYDIGRRNIEMARKLLHFARLNIEVEDVGGSQGRKLLFHTQTGEIWVKKLNKMDWKKNPALAPVLR</sequence>
<organism evidence="4 5">
    <name type="scientific">Pseudodesulfovibrio piezophilus (strain DSM 21447 / JCM 15486 / C1TLV30)</name>
    <name type="common">Desulfovibrio piezophilus</name>
    <dbReference type="NCBI Taxonomy" id="1322246"/>
    <lineage>
        <taxon>Bacteria</taxon>
        <taxon>Pseudomonadati</taxon>
        <taxon>Thermodesulfobacteriota</taxon>
        <taxon>Desulfovibrionia</taxon>
        <taxon>Desulfovibrionales</taxon>
        <taxon>Desulfovibrionaceae</taxon>
    </lineage>
</organism>